<organism evidence="1 2">
    <name type="scientific">Methylorubrum extorquens (strain DSM 6343 / CIP 106787 / DM4)</name>
    <name type="common">Methylobacterium extorquens</name>
    <dbReference type="NCBI Taxonomy" id="661410"/>
    <lineage>
        <taxon>Bacteria</taxon>
        <taxon>Pseudomonadati</taxon>
        <taxon>Pseudomonadota</taxon>
        <taxon>Alphaproteobacteria</taxon>
        <taxon>Hyphomicrobiales</taxon>
        <taxon>Methylobacteriaceae</taxon>
        <taxon>Methylorubrum</taxon>
    </lineage>
</organism>
<name>A0A2P9HAR8_METED</name>
<evidence type="ECO:0000313" key="2">
    <source>
        <dbReference type="Proteomes" id="UP000008070"/>
    </source>
</evidence>
<dbReference type="EMBL" id="FP103042">
    <property type="protein sequence ID" value="SPK01975.1"/>
    <property type="molecule type" value="Genomic_DNA"/>
</dbReference>
<sequence length="117" mass="13332">MIEKEDATELTVNYIKAQTFREVSCDGAIGGMTPRGKLWCAFFTERFALPKVVKYPVNTNSNNDGFNLNENDKRVIEARDGIVRNIEFGVYLSLEEAERLSLWLSEEIQKAKQGLKL</sequence>
<dbReference type="RefSeq" id="WP_003598647.1">
    <property type="nucleotide sequence ID" value="NC_012988.1"/>
</dbReference>
<protein>
    <submittedName>
        <fullName evidence="1">Uncharacterized protein</fullName>
    </submittedName>
</protein>
<evidence type="ECO:0000313" key="1">
    <source>
        <dbReference type="EMBL" id="SPK01975.1"/>
    </source>
</evidence>
<proteinExistence type="predicted"/>
<dbReference type="AlphaFoldDB" id="A0A2P9HAR8"/>
<accession>A0A2P9HAR8</accession>
<dbReference type="GeneID" id="72992807"/>
<gene>
    <name evidence="1" type="ORF">METD_I1141292R</name>
</gene>
<reference evidence="2" key="1">
    <citation type="journal article" date="2009" name="PLoS ONE">
        <title>Methylobacterium genome sequences: a reference blueprint to investigate microbial metabolism of C1 compounds from natural and industrial sources.</title>
        <authorList>
            <person name="Vuilleumier S."/>
            <person name="Chistoserdova L."/>
            <person name="Lee M.-C."/>
            <person name="Bringel F."/>
            <person name="Lajus A."/>
            <person name="Zhou Y."/>
            <person name="Gourion B."/>
            <person name="Barbe V."/>
            <person name="Chang J."/>
            <person name="Cruveiller S."/>
            <person name="Dossat C."/>
            <person name="Gillett W."/>
            <person name="Gruffaz C."/>
            <person name="Haugen E."/>
            <person name="Hourcade E."/>
            <person name="Levy R."/>
            <person name="Mangenot S."/>
            <person name="Muller E."/>
            <person name="Nadalig T."/>
            <person name="Pagni M."/>
            <person name="Penny C."/>
            <person name="Peyraud R."/>
            <person name="Robinson D.G."/>
            <person name="Roche D."/>
            <person name="Rouy Z."/>
            <person name="Saenampechek C."/>
            <person name="Salvignol G."/>
            <person name="Vallenet D."/>
            <person name="Wu Z."/>
            <person name="Marx C.J."/>
            <person name="Vorholt J.A."/>
            <person name="Olson M.V."/>
            <person name="Kaul R."/>
            <person name="Weissenbach J."/>
            <person name="Medigue C."/>
            <person name="Lidstrom M.E."/>
        </authorList>
    </citation>
    <scope>NUCLEOTIDE SEQUENCE [LARGE SCALE GENOMIC DNA]</scope>
    <source>
        <strain evidence="2">DSM 6343 / CIP 106787 / DM4</strain>
    </source>
</reference>
<dbReference type="Proteomes" id="UP000008070">
    <property type="component" value="Chromosome"/>
</dbReference>